<reference evidence="1" key="1">
    <citation type="submission" date="2020-04" db="EMBL/GenBank/DDBJ databases">
        <authorList>
            <person name="Chiriac C."/>
            <person name="Salcher M."/>
            <person name="Ghai R."/>
            <person name="Kavagutti S V."/>
        </authorList>
    </citation>
    <scope>NUCLEOTIDE SEQUENCE</scope>
</reference>
<sequence length="69" mass="8300">MKPITFKLINKKSQIGYLKMELVAITEDNFWFKCHYKVRHNGKITKEIDLIAFDVEDYEMIREDYKIVG</sequence>
<proteinExistence type="predicted"/>
<protein>
    <submittedName>
        <fullName evidence="1">Uncharacterized protein</fullName>
    </submittedName>
</protein>
<name>A0A6J5LWU7_9CAUD</name>
<organism evidence="1">
    <name type="scientific">uncultured Caudovirales phage</name>
    <dbReference type="NCBI Taxonomy" id="2100421"/>
    <lineage>
        <taxon>Viruses</taxon>
        <taxon>Duplodnaviria</taxon>
        <taxon>Heunggongvirae</taxon>
        <taxon>Uroviricota</taxon>
        <taxon>Caudoviricetes</taxon>
        <taxon>Peduoviridae</taxon>
        <taxon>Maltschvirus</taxon>
        <taxon>Maltschvirus maltsch</taxon>
    </lineage>
</organism>
<gene>
    <name evidence="1" type="ORF">UFOVP321_16</name>
</gene>
<evidence type="ECO:0000313" key="1">
    <source>
        <dbReference type="EMBL" id="CAB4137260.1"/>
    </source>
</evidence>
<accession>A0A6J5LWU7</accession>
<dbReference type="EMBL" id="LR796333">
    <property type="protein sequence ID" value="CAB4137260.1"/>
    <property type="molecule type" value="Genomic_DNA"/>
</dbReference>